<dbReference type="InterPro" id="IPR036291">
    <property type="entry name" value="NAD(P)-bd_dom_sf"/>
</dbReference>
<dbReference type="CDD" id="cd05233">
    <property type="entry name" value="SDR_c"/>
    <property type="match status" value="1"/>
</dbReference>
<dbReference type="InterPro" id="IPR020904">
    <property type="entry name" value="Sc_DH/Rdtase_CS"/>
</dbReference>
<name>A0ABP8HJQ5_9BURK</name>
<evidence type="ECO:0000256" key="2">
    <source>
        <dbReference type="ARBA" id="ARBA00023002"/>
    </source>
</evidence>
<dbReference type="EMBL" id="BAABFO010000023">
    <property type="protein sequence ID" value="GAA4339873.1"/>
    <property type="molecule type" value="Genomic_DNA"/>
</dbReference>
<dbReference type="RefSeq" id="WP_345251529.1">
    <property type="nucleotide sequence ID" value="NZ_BAABFO010000023.1"/>
</dbReference>
<dbReference type="PANTHER" id="PTHR42760">
    <property type="entry name" value="SHORT-CHAIN DEHYDROGENASES/REDUCTASES FAMILY MEMBER"/>
    <property type="match status" value="1"/>
</dbReference>
<dbReference type="SUPFAM" id="SSF51735">
    <property type="entry name" value="NAD(P)-binding Rossmann-fold domains"/>
    <property type="match status" value="1"/>
</dbReference>
<evidence type="ECO:0000259" key="4">
    <source>
        <dbReference type="SMART" id="SM00822"/>
    </source>
</evidence>
<reference evidence="6" key="1">
    <citation type="journal article" date="2019" name="Int. J. Syst. Evol. Microbiol.">
        <title>The Global Catalogue of Microorganisms (GCM) 10K type strain sequencing project: providing services to taxonomists for standard genome sequencing and annotation.</title>
        <authorList>
            <consortium name="The Broad Institute Genomics Platform"/>
            <consortium name="The Broad Institute Genome Sequencing Center for Infectious Disease"/>
            <person name="Wu L."/>
            <person name="Ma J."/>
        </authorList>
    </citation>
    <scope>NUCLEOTIDE SEQUENCE [LARGE SCALE GENOMIC DNA]</scope>
    <source>
        <strain evidence="6">JCM 17666</strain>
    </source>
</reference>
<dbReference type="SMART" id="SM00822">
    <property type="entry name" value="PKS_KR"/>
    <property type="match status" value="1"/>
</dbReference>
<keyword evidence="6" id="KW-1185">Reference proteome</keyword>
<proteinExistence type="inferred from homology"/>
<dbReference type="Proteomes" id="UP001501671">
    <property type="component" value="Unassembled WGS sequence"/>
</dbReference>
<dbReference type="Pfam" id="PF00106">
    <property type="entry name" value="adh_short"/>
    <property type="match status" value="1"/>
</dbReference>
<feature type="domain" description="Ketoreductase" evidence="4">
    <location>
        <begin position="6"/>
        <end position="186"/>
    </location>
</feature>
<comment type="caution">
    <text evidence="5">The sequence shown here is derived from an EMBL/GenBank/DDBJ whole genome shotgun (WGS) entry which is preliminary data.</text>
</comment>
<dbReference type="PANTHER" id="PTHR42760:SF133">
    <property type="entry name" value="3-OXOACYL-[ACYL-CARRIER-PROTEIN] REDUCTASE"/>
    <property type="match status" value="1"/>
</dbReference>
<dbReference type="InterPro" id="IPR002347">
    <property type="entry name" value="SDR_fam"/>
</dbReference>
<comment type="similarity">
    <text evidence="1 3">Belongs to the short-chain dehydrogenases/reductases (SDR) family.</text>
</comment>
<dbReference type="Gene3D" id="3.40.50.720">
    <property type="entry name" value="NAD(P)-binding Rossmann-like Domain"/>
    <property type="match status" value="1"/>
</dbReference>
<evidence type="ECO:0000256" key="1">
    <source>
        <dbReference type="ARBA" id="ARBA00006484"/>
    </source>
</evidence>
<evidence type="ECO:0000313" key="5">
    <source>
        <dbReference type="EMBL" id="GAA4339873.1"/>
    </source>
</evidence>
<keyword evidence="2" id="KW-0560">Oxidoreductase</keyword>
<dbReference type="PROSITE" id="PS00061">
    <property type="entry name" value="ADH_SHORT"/>
    <property type="match status" value="1"/>
</dbReference>
<evidence type="ECO:0000256" key="3">
    <source>
        <dbReference type="RuleBase" id="RU000363"/>
    </source>
</evidence>
<protein>
    <submittedName>
        <fullName evidence="5">3-oxoacyl-ACP reductase FabG</fullName>
    </submittedName>
</protein>
<evidence type="ECO:0000313" key="6">
    <source>
        <dbReference type="Proteomes" id="UP001501671"/>
    </source>
</evidence>
<dbReference type="PRINTS" id="PR00080">
    <property type="entry name" value="SDRFAMILY"/>
</dbReference>
<organism evidence="5 6">
    <name type="scientific">Pigmentiphaga soli</name>
    <dbReference type="NCBI Taxonomy" id="1007095"/>
    <lineage>
        <taxon>Bacteria</taxon>
        <taxon>Pseudomonadati</taxon>
        <taxon>Pseudomonadota</taxon>
        <taxon>Betaproteobacteria</taxon>
        <taxon>Burkholderiales</taxon>
        <taxon>Alcaligenaceae</taxon>
        <taxon>Pigmentiphaga</taxon>
    </lineage>
</organism>
<accession>A0ABP8HJQ5</accession>
<dbReference type="PRINTS" id="PR00081">
    <property type="entry name" value="GDHRDH"/>
</dbReference>
<dbReference type="InterPro" id="IPR057326">
    <property type="entry name" value="KR_dom"/>
</dbReference>
<sequence>MSLNDSVAIVTGGALGIGFAAAERLAERGARVVVADRDGAADAAARLAGRGLQATGVAVDVSSPEQVEAMAREAETRFGRIDVLVNNAGIYSTLTPKPFEALTPEEWRQVFEVNVIGVFLACRAALPAFKRAGGGRIVNISSGVAFKGNPWMAHYVASKGAVISLTRALATELGRYGILVNSVAPGFTLSDGVHRNPTLVEGVKEPSLRNRVLARDMVPGDLVGAIEFFAGAQSAFITGQTLVVDGGAYFH</sequence>
<gene>
    <name evidence="5" type="ORF">GCM10023144_38640</name>
</gene>